<reference evidence="1" key="1">
    <citation type="journal article" date="2021" name="Environ. Microbiol.">
        <title>Gene family expansions and transcriptome signatures uncover fungal adaptations to wood decay.</title>
        <authorList>
            <person name="Hage H."/>
            <person name="Miyauchi S."/>
            <person name="Viragh M."/>
            <person name="Drula E."/>
            <person name="Min B."/>
            <person name="Chaduli D."/>
            <person name="Navarro D."/>
            <person name="Favel A."/>
            <person name="Norest M."/>
            <person name="Lesage-Meessen L."/>
            <person name="Balint B."/>
            <person name="Merenyi Z."/>
            <person name="de Eugenio L."/>
            <person name="Morin E."/>
            <person name="Martinez A.T."/>
            <person name="Baldrian P."/>
            <person name="Stursova M."/>
            <person name="Martinez M.J."/>
            <person name="Novotny C."/>
            <person name="Magnuson J.K."/>
            <person name="Spatafora J.W."/>
            <person name="Maurice S."/>
            <person name="Pangilinan J."/>
            <person name="Andreopoulos W."/>
            <person name="LaButti K."/>
            <person name="Hundley H."/>
            <person name="Na H."/>
            <person name="Kuo A."/>
            <person name="Barry K."/>
            <person name="Lipzen A."/>
            <person name="Henrissat B."/>
            <person name="Riley R."/>
            <person name="Ahrendt S."/>
            <person name="Nagy L.G."/>
            <person name="Grigoriev I.V."/>
            <person name="Martin F."/>
            <person name="Rosso M.N."/>
        </authorList>
    </citation>
    <scope>NUCLEOTIDE SEQUENCE</scope>
    <source>
        <strain evidence="1">CBS 384.51</strain>
    </source>
</reference>
<evidence type="ECO:0000313" key="2">
    <source>
        <dbReference type="Proteomes" id="UP001055072"/>
    </source>
</evidence>
<dbReference type="Proteomes" id="UP001055072">
    <property type="component" value="Unassembled WGS sequence"/>
</dbReference>
<accession>A0ACB8UFS4</accession>
<proteinExistence type="predicted"/>
<dbReference type="EMBL" id="MU274902">
    <property type="protein sequence ID" value="KAI0093135.1"/>
    <property type="molecule type" value="Genomic_DNA"/>
</dbReference>
<protein>
    <submittedName>
        <fullName evidence="1">Alpha/Beta hydrolase protein</fullName>
    </submittedName>
</protein>
<sequence>MSEKQMGPMYQSQPMKGLYLAKETLATTFVRAPLWALYALPRTNRPRSSWPLRRVMIIKLIQHMISVVGKTGQWWHDPDHLAVEQGPNVKGIWISPAPDLVVGEVKQWAADADLEPIQIPGYWLEKQGIDLPANSPPRPGEKVIYSLHGGGFAACSAHPNDGTSNIPKGILKHTSPHIVRAFTVEYRLLKHHSVKPYNPFPAALFDVIAGYNHLVNIVGFAPEDIVVEGDSAGGNLGIALIRYLIENQDHPITKIPRIPSALVLCSPWVDLAPATQDPLAAVQYNIPSDYICIAANGINSMITDYCGPLGPSATLTNRYISPATFFSSTNVSFKGFPRTFILSGGAEVMLDSIRLLRQRMTKDMGANLVTYIEESLAVHDFLIHTWHEPERTECLRLVAQWIEELGPSTSESHAHSQGYKLKSKL</sequence>
<evidence type="ECO:0000313" key="1">
    <source>
        <dbReference type="EMBL" id="KAI0093135.1"/>
    </source>
</evidence>
<organism evidence="1 2">
    <name type="scientific">Irpex rosettiformis</name>
    <dbReference type="NCBI Taxonomy" id="378272"/>
    <lineage>
        <taxon>Eukaryota</taxon>
        <taxon>Fungi</taxon>
        <taxon>Dikarya</taxon>
        <taxon>Basidiomycota</taxon>
        <taxon>Agaricomycotina</taxon>
        <taxon>Agaricomycetes</taxon>
        <taxon>Polyporales</taxon>
        <taxon>Irpicaceae</taxon>
        <taxon>Irpex</taxon>
    </lineage>
</organism>
<gene>
    <name evidence="1" type="ORF">BDY19DRAFT_410137</name>
</gene>
<name>A0ACB8UFS4_9APHY</name>
<comment type="caution">
    <text evidence="1">The sequence shown here is derived from an EMBL/GenBank/DDBJ whole genome shotgun (WGS) entry which is preliminary data.</text>
</comment>
<keyword evidence="1" id="KW-0378">Hydrolase</keyword>
<keyword evidence="2" id="KW-1185">Reference proteome</keyword>